<dbReference type="InterPro" id="IPR008406">
    <property type="entry name" value="DRM/ARP"/>
</dbReference>
<dbReference type="PANTHER" id="PTHR33565:SF2">
    <property type="entry name" value="DORMANCY-ASSOCIATED PROTEIN 1"/>
    <property type="match status" value="1"/>
</dbReference>
<proteinExistence type="inferred from homology"/>
<accession>A0AAD5Z5L3</accession>
<reference evidence="3 4" key="1">
    <citation type="journal article" date="2022" name="Cell">
        <title>Repeat-based holocentromeres influence genome architecture and karyotype evolution.</title>
        <authorList>
            <person name="Hofstatter P.G."/>
            <person name="Thangavel G."/>
            <person name="Lux T."/>
            <person name="Neumann P."/>
            <person name="Vondrak T."/>
            <person name="Novak P."/>
            <person name="Zhang M."/>
            <person name="Costa L."/>
            <person name="Castellani M."/>
            <person name="Scott A."/>
            <person name="Toegelov H."/>
            <person name="Fuchs J."/>
            <person name="Mata-Sucre Y."/>
            <person name="Dias Y."/>
            <person name="Vanzela A.L.L."/>
            <person name="Huettel B."/>
            <person name="Almeida C.C.S."/>
            <person name="Simkova H."/>
            <person name="Souza G."/>
            <person name="Pedrosa-Harand A."/>
            <person name="Macas J."/>
            <person name="Mayer K.F.X."/>
            <person name="Houben A."/>
            <person name="Marques A."/>
        </authorList>
    </citation>
    <scope>NUCLEOTIDE SEQUENCE [LARGE SCALE GENOMIC DNA]</scope>
    <source>
        <strain evidence="3">RhyTen1mFocal</strain>
    </source>
</reference>
<feature type="region of interest" description="Disordered" evidence="2">
    <location>
        <begin position="1"/>
        <end position="70"/>
    </location>
</feature>
<dbReference type="EMBL" id="JAMRDG010000002">
    <property type="protein sequence ID" value="KAJ3687324.1"/>
    <property type="molecule type" value="Genomic_DNA"/>
</dbReference>
<evidence type="ECO:0000313" key="4">
    <source>
        <dbReference type="Proteomes" id="UP001210211"/>
    </source>
</evidence>
<dbReference type="PANTHER" id="PTHR33565">
    <property type="entry name" value="DORMANCY-ASSOCIATED PROTEIN 1"/>
    <property type="match status" value="1"/>
</dbReference>
<sequence>MLEKLWDDVVAGPQPDNGLGKLRKPTSRLTVDTDLEGGSSNGKYKRSASMPGTPTTPATPSTPTTPQKTNNVWRSVFHPGSNLATRGVGANLFDRPQPNTPTVYDWYQLLDLYLVIFYYPIVVD</sequence>
<dbReference type="Pfam" id="PF05564">
    <property type="entry name" value="Auxin_repressed"/>
    <property type="match status" value="1"/>
</dbReference>
<dbReference type="AlphaFoldDB" id="A0AAD5Z5L3"/>
<comment type="caution">
    <text evidence="3">The sequence shown here is derived from an EMBL/GenBank/DDBJ whole genome shotgun (WGS) entry which is preliminary data.</text>
</comment>
<evidence type="ECO:0000256" key="2">
    <source>
        <dbReference type="SAM" id="MobiDB-lite"/>
    </source>
</evidence>
<name>A0AAD5Z5L3_9POAL</name>
<keyword evidence="4" id="KW-1185">Reference proteome</keyword>
<dbReference type="Proteomes" id="UP001210211">
    <property type="component" value="Unassembled WGS sequence"/>
</dbReference>
<comment type="similarity">
    <text evidence="1">Belongs to the DRM1/ARP family.</text>
</comment>
<protein>
    <submittedName>
        <fullName evidence="3">Uncharacterized protein</fullName>
    </submittedName>
</protein>
<feature type="compositionally biased region" description="Low complexity" evidence="2">
    <location>
        <begin position="51"/>
        <end position="69"/>
    </location>
</feature>
<gene>
    <name evidence="3" type="ORF">LUZ61_016488</name>
</gene>
<evidence type="ECO:0000313" key="3">
    <source>
        <dbReference type="EMBL" id="KAJ3687324.1"/>
    </source>
</evidence>
<evidence type="ECO:0000256" key="1">
    <source>
        <dbReference type="ARBA" id="ARBA00010502"/>
    </source>
</evidence>
<organism evidence="3 4">
    <name type="scientific">Rhynchospora tenuis</name>
    <dbReference type="NCBI Taxonomy" id="198213"/>
    <lineage>
        <taxon>Eukaryota</taxon>
        <taxon>Viridiplantae</taxon>
        <taxon>Streptophyta</taxon>
        <taxon>Embryophyta</taxon>
        <taxon>Tracheophyta</taxon>
        <taxon>Spermatophyta</taxon>
        <taxon>Magnoliopsida</taxon>
        <taxon>Liliopsida</taxon>
        <taxon>Poales</taxon>
        <taxon>Cyperaceae</taxon>
        <taxon>Cyperoideae</taxon>
        <taxon>Rhynchosporeae</taxon>
        <taxon>Rhynchospora</taxon>
    </lineage>
</organism>